<proteinExistence type="predicted"/>
<sequence length="16" mass="1764">MVTAGLKCAPEMWPTE</sequence>
<protein>
    <submittedName>
        <fullName evidence="1">Uncharacterized protein</fullName>
    </submittedName>
</protein>
<evidence type="ECO:0000313" key="1">
    <source>
        <dbReference type="EMBL" id="JAD50488.1"/>
    </source>
</evidence>
<dbReference type="EMBL" id="GBRH01247407">
    <property type="protein sequence ID" value="JAD50488.1"/>
    <property type="molecule type" value="Transcribed_RNA"/>
</dbReference>
<accession>A0A0A9AKU7</accession>
<reference evidence="1" key="2">
    <citation type="journal article" date="2015" name="Data Brief">
        <title>Shoot transcriptome of the giant reed, Arundo donax.</title>
        <authorList>
            <person name="Barrero R.A."/>
            <person name="Guerrero F.D."/>
            <person name="Moolhuijzen P."/>
            <person name="Goolsby J.A."/>
            <person name="Tidwell J."/>
            <person name="Bellgard S.E."/>
            <person name="Bellgard M.I."/>
        </authorList>
    </citation>
    <scope>NUCLEOTIDE SEQUENCE</scope>
    <source>
        <tissue evidence="1">Shoot tissue taken approximately 20 cm above the soil surface</tissue>
    </source>
</reference>
<name>A0A0A9AKU7_ARUDO</name>
<organism evidence="1">
    <name type="scientific">Arundo donax</name>
    <name type="common">Giant reed</name>
    <name type="synonym">Donax arundinaceus</name>
    <dbReference type="NCBI Taxonomy" id="35708"/>
    <lineage>
        <taxon>Eukaryota</taxon>
        <taxon>Viridiplantae</taxon>
        <taxon>Streptophyta</taxon>
        <taxon>Embryophyta</taxon>
        <taxon>Tracheophyta</taxon>
        <taxon>Spermatophyta</taxon>
        <taxon>Magnoliopsida</taxon>
        <taxon>Liliopsida</taxon>
        <taxon>Poales</taxon>
        <taxon>Poaceae</taxon>
        <taxon>PACMAD clade</taxon>
        <taxon>Arundinoideae</taxon>
        <taxon>Arundineae</taxon>
        <taxon>Arundo</taxon>
    </lineage>
</organism>
<dbReference type="AlphaFoldDB" id="A0A0A9AKU7"/>
<reference evidence="1" key="1">
    <citation type="submission" date="2014-09" db="EMBL/GenBank/DDBJ databases">
        <authorList>
            <person name="Magalhaes I.L.F."/>
            <person name="Oliveira U."/>
            <person name="Santos F.R."/>
            <person name="Vidigal T.H.D.A."/>
            <person name="Brescovit A.D."/>
            <person name="Santos A.J."/>
        </authorList>
    </citation>
    <scope>NUCLEOTIDE SEQUENCE</scope>
    <source>
        <tissue evidence="1">Shoot tissue taken approximately 20 cm above the soil surface</tissue>
    </source>
</reference>